<feature type="binding site" evidence="12">
    <location>
        <position position="661"/>
    </location>
    <ligand>
        <name>Zn(2+)</name>
        <dbReference type="ChEBI" id="CHEBI:29105"/>
    </ligand>
</feature>
<dbReference type="InterPro" id="IPR050058">
    <property type="entry name" value="Ala-tRNA_ligase"/>
</dbReference>
<comment type="domain">
    <text evidence="12">Consists of three domains; the N-terminal catalytic domain, the editing domain and the C-terminal C-Ala domain. The editing domain removes incorrectly charged amino acids, while the C-Ala domain, along with tRNA(Ala), serves as a bridge to cooperatively bring together the editing and aminoacylation centers thus stimulating deacylation of misacylated tRNAs.</text>
</comment>
<keyword evidence="7 12" id="KW-0862">Zinc</keyword>
<comment type="function">
    <text evidence="12">Catalyzes the attachment of alanine to tRNA(Ala) in a two-step reaction: alanine is first activated by ATP to form Ala-AMP and then transferred to the acceptor end of tRNA(Ala). Also edits incorrectly charged Ser-tRNA(Ala) and Gly-tRNA(Ala) via its editing domain.</text>
</comment>
<evidence type="ECO:0000256" key="3">
    <source>
        <dbReference type="ARBA" id="ARBA00022555"/>
    </source>
</evidence>
<dbReference type="GO" id="GO:0008270">
    <property type="term" value="F:zinc ion binding"/>
    <property type="evidence" value="ECO:0007669"/>
    <property type="project" value="UniProtKB-UniRule"/>
</dbReference>
<dbReference type="InterPro" id="IPR018164">
    <property type="entry name" value="Ala-tRNA-synth_IIc_N"/>
</dbReference>
<keyword evidence="10 12" id="KW-0648">Protein biosynthesis</keyword>
<dbReference type="Proteomes" id="UP000183085">
    <property type="component" value="Unassembled WGS sequence"/>
</dbReference>
<name>A0A1J5DYK5_9BACT</name>
<dbReference type="InterPro" id="IPR018162">
    <property type="entry name" value="Ala-tRNA-ligase_IIc_anticod-bd"/>
</dbReference>
<comment type="caution">
    <text evidence="15">The sequence shown here is derived from an EMBL/GenBank/DDBJ whole genome shotgun (WGS) entry which is preliminary data.</text>
</comment>
<feature type="binding site" evidence="12">
    <location>
        <position position="563"/>
    </location>
    <ligand>
        <name>Zn(2+)</name>
        <dbReference type="ChEBI" id="CHEBI:29105"/>
    </ligand>
</feature>
<dbReference type="CDD" id="cd00673">
    <property type="entry name" value="AlaRS_core"/>
    <property type="match status" value="1"/>
</dbReference>
<dbReference type="Gene3D" id="3.30.930.10">
    <property type="entry name" value="Bira Bifunctional Protein, Domain 2"/>
    <property type="match status" value="1"/>
</dbReference>
<dbReference type="GO" id="GO:0006419">
    <property type="term" value="P:alanyl-tRNA aminoacylation"/>
    <property type="evidence" value="ECO:0007669"/>
    <property type="project" value="UniProtKB-UniRule"/>
</dbReference>
<dbReference type="GO" id="GO:0005829">
    <property type="term" value="C:cytosol"/>
    <property type="evidence" value="ECO:0007669"/>
    <property type="project" value="TreeGrafter"/>
</dbReference>
<keyword evidence="11 12" id="KW-0030">Aminoacyl-tRNA synthetase</keyword>
<evidence type="ECO:0000256" key="4">
    <source>
        <dbReference type="ARBA" id="ARBA00022598"/>
    </source>
</evidence>
<dbReference type="FunFam" id="3.30.930.10:FF:000004">
    <property type="entry name" value="Alanine--tRNA ligase"/>
    <property type="match status" value="1"/>
</dbReference>
<evidence type="ECO:0000256" key="13">
    <source>
        <dbReference type="SAM" id="Coils"/>
    </source>
</evidence>
<dbReference type="Gene3D" id="3.10.310.40">
    <property type="match status" value="1"/>
</dbReference>
<dbReference type="FunFam" id="3.30.54.20:FF:000001">
    <property type="entry name" value="Alanine--tRNA ligase"/>
    <property type="match status" value="1"/>
</dbReference>
<comment type="similarity">
    <text evidence="2 12">Belongs to the class-II aminoacyl-tRNA synthetase family.</text>
</comment>
<evidence type="ECO:0000259" key="14">
    <source>
        <dbReference type="PROSITE" id="PS50860"/>
    </source>
</evidence>
<dbReference type="FunFam" id="2.40.30.130:FF:000001">
    <property type="entry name" value="Alanine--tRNA ligase"/>
    <property type="match status" value="1"/>
</dbReference>
<keyword evidence="4 12" id="KW-0436">Ligase</keyword>
<dbReference type="InterPro" id="IPR003156">
    <property type="entry name" value="DHHA1_dom"/>
</dbReference>
<dbReference type="SMART" id="SM00863">
    <property type="entry name" value="tRNA_SAD"/>
    <property type="match status" value="1"/>
</dbReference>
<dbReference type="SUPFAM" id="SSF55681">
    <property type="entry name" value="Class II aaRS and biotin synthetases"/>
    <property type="match status" value="1"/>
</dbReference>
<feature type="domain" description="Alanyl-transfer RNA synthetases family profile" evidence="14">
    <location>
        <begin position="1"/>
        <end position="704"/>
    </location>
</feature>
<dbReference type="PROSITE" id="PS50860">
    <property type="entry name" value="AA_TRNA_LIGASE_II_ALA"/>
    <property type="match status" value="1"/>
</dbReference>
<dbReference type="SUPFAM" id="SSF101353">
    <property type="entry name" value="Putative anticodon-binding domain of alanyl-tRNA synthetase (AlaRS)"/>
    <property type="match status" value="1"/>
</dbReference>
<dbReference type="PRINTS" id="PR00980">
    <property type="entry name" value="TRNASYNTHALA"/>
</dbReference>
<dbReference type="PANTHER" id="PTHR11777">
    <property type="entry name" value="ALANYL-TRNA SYNTHETASE"/>
    <property type="match status" value="1"/>
</dbReference>
<dbReference type="HAMAP" id="MF_00036_B">
    <property type="entry name" value="Ala_tRNA_synth_B"/>
    <property type="match status" value="1"/>
</dbReference>
<dbReference type="Gene3D" id="6.10.250.550">
    <property type="match status" value="1"/>
</dbReference>
<proteinExistence type="inferred from homology"/>
<dbReference type="InterPro" id="IPR009000">
    <property type="entry name" value="Transl_B-barrel_sf"/>
</dbReference>
<evidence type="ECO:0000256" key="7">
    <source>
        <dbReference type="ARBA" id="ARBA00022833"/>
    </source>
</evidence>
<dbReference type="InterPro" id="IPR045864">
    <property type="entry name" value="aa-tRNA-synth_II/BPL/LPL"/>
</dbReference>
<evidence type="ECO:0000256" key="2">
    <source>
        <dbReference type="ARBA" id="ARBA00008226"/>
    </source>
</evidence>
<dbReference type="AlphaFoldDB" id="A0A1J5DYK5"/>
<evidence type="ECO:0000256" key="8">
    <source>
        <dbReference type="ARBA" id="ARBA00022840"/>
    </source>
</evidence>
<dbReference type="InterPro" id="IPR018163">
    <property type="entry name" value="Thr/Ala-tRNA-synth_IIc_edit"/>
</dbReference>
<dbReference type="InterPro" id="IPR018165">
    <property type="entry name" value="Ala-tRNA-synth_IIc_core"/>
</dbReference>
<dbReference type="InterPro" id="IPR002318">
    <property type="entry name" value="Ala-tRNA-lgiase_IIc"/>
</dbReference>
<comment type="subcellular location">
    <subcellularLocation>
        <location evidence="1 12">Cytoplasm</location>
    </subcellularLocation>
</comment>
<dbReference type="STRING" id="1817895.AUJ95_03730"/>
<evidence type="ECO:0000256" key="1">
    <source>
        <dbReference type="ARBA" id="ARBA00004496"/>
    </source>
</evidence>
<dbReference type="SUPFAM" id="SSF50447">
    <property type="entry name" value="Translation proteins"/>
    <property type="match status" value="1"/>
</dbReference>
<evidence type="ECO:0000256" key="11">
    <source>
        <dbReference type="ARBA" id="ARBA00023146"/>
    </source>
</evidence>
<comment type="cofactor">
    <cofactor evidence="12">
        <name>Zn(2+)</name>
        <dbReference type="ChEBI" id="CHEBI:29105"/>
    </cofactor>
    <text evidence="12">Binds 1 zinc ion per subunit.</text>
</comment>
<keyword evidence="3 12" id="KW-0820">tRNA-binding</keyword>
<keyword evidence="8 12" id="KW-0067">ATP-binding</keyword>
<keyword evidence="9 12" id="KW-0694">RNA-binding</keyword>
<organism evidence="15 16">
    <name type="scientific">Candidatus Desantisbacteria bacterium CG2_30_40_21</name>
    <dbReference type="NCBI Taxonomy" id="1817895"/>
    <lineage>
        <taxon>Bacteria</taxon>
        <taxon>Candidatus Desantisiibacteriota</taxon>
    </lineage>
</organism>
<dbReference type="Pfam" id="PF01411">
    <property type="entry name" value="tRNA-synt_2c"/>
    <property type="match status" value="1"/>
</dbReference>
<sequence>MKGSEIRQAYLDFFEKKGHTIKSSVSLVPDDATVLFTIAGMVPFKPLFLGQVSPLPFTRAVSSQRCLRTNDIENVGKTARHHTFFEMLGNFSFGDYFKQEAIAWAWEFLTSVVKLPADKLYATIYLDDEEAFNIWHKEIGLPENRIIKLGEDSNFWTMGETGPCGPCSEILIDQGAGIGCLKESCAPGCDCDRFLELWNLVFTQFDRDTEKTLHPLPKKNIDTGMGLERLAAVLQGKYSNFECDLLFPIIETTAEIASVSYGRDEDINIPLRIIADHLRAITFLIFDAVLPSNESRGYVLRSLIRRAIRQGRRLNLNGTFLHQLVPIVIETTGIGEVLPYCDHISKVIKQEEEKFATTLERGLNILEELIEGYKRREEGVIQGKDLFKLYDTYGFPVMLAEEIILEAGLSIDRQGFDEEMSLQRKKARAAGLGLEEKEISAGFIIEHEIQFVGYESMQSKAIVLDVIKGETLIERAEEGEVVQIVLDITPFYAESGGQSGDTGILTNEVVQIEILDTQKSTIGKTIIHQARIKQGMLKKGDTVNAQVDISSRLAIQRNHTATHLLQAALQQVLGKHVKQSGSFVSSDYLRFDFSHLSPLTGEECQRIEELVNNKIRENLLVEVSEIERSRAEKIGAMALFGEKYGQMVRVVKIGDYSLELCGGTHASATGELGLFKIKAEIGIASGVRRIEAFSGMSAYRYACRQQEINQDLSQLLKAPLDEITSRVERLIKTNKEQKKELTRLNSELIKGKIGELVNAAIKIGNIQAVIIRLDNTEQDMLRETADLLMDTMESAVIILASIVDGKVFWLAKVSQDLTNQIHAGKLIKQIAAITGGNGGGRADIAQAGGTKPEMIEEAMGEGRRMLLEMQNS</sequence>
<dbReference type="FunFam" id="3.30.980.10:FF:000004">
    <property type="entry name" value="Alanine--tRNA ligase, cytoplasmic"/>
    <property type="match status" value="1"/>
</dbReference>
<dbReference type="Pfam" id="PF07973">
    <property type="entry name" value="tRNA_SAD"/>
    <property type="match status" value="1"/>
</dbReference>
<dbReference type="GO" id="GO:0005524">
    <property type="term" value="F:ATP binding"/>
    <property type="evidence" value="ECO:0007669"/>
    <property type="project" value="UniProtKB-UniRule"/>
</dbReference>
<evidence type="ECO:0000313" key="15">
    <source>
        <dbReference type="EMBL" id="OIP41141.1"/>
    </source>
</evidence>
<reference evidence="15 16" key="1">
    <citation type="journal article" date="2016" name="Environ. Microbiol.">
        <title>Genomic resolution of a cold subsurface aquifer community provides metabolic insights for novel microbes adapted to high CO concentrations.</title>
        <authorList>
            <person name="Probst A.J."/>
            <person name="Castelle C.J."/>
            <person name="Singh A."/>
            <person name="Brown C.T."/>
            <person name="Anantharaman K."/>
            <person name="Sharon I."/>
            <person name="Hug L.A."/>
            <person name="Burstein D."/>
            <person name="Emerson J.B."/>
            <person name="Thomas B.C."/>
            <person name="Banfield J.F."/>
        </authorList>
    </citation>
    <scope>NUCLEOTIDE SEQUENCE [LARGE SCALE GENOMIC DNA]</scope>
    <source>
        <strain evidence="15">CG2_30_40_21</strain>
    </source>
</reference>
<dbReference type="PANTHER" id="PTHR11777:SF9">
    <property type="entry name" value="ALANINE--TRNA LIGASE, CYTOPLASMIC"/>
    <property type="match status" value="1"/>
</dbReference>
<dbReference type="GO" id="GO:0002161">
    <property type="term" value="F:aminoacyl-tRNA deacylase activity"/>
    <property type="evidence" value="ECO:0007669"/>
    <property type="project" value="TreeGrafter"/>
</dbReference>
<evidence type="ECO:0000256" key="9">
    <source>
        <dbReference type="ARBA" id="ARBA00022884"/>
    </source>
</evidence>
<dbReference type="SUPFAM" id="SSF55186">
    <property type="entry name" value="ThrRS/AlaRS common domain"/>
    <property type="match status" value="1"/>
</dbReference>
<evidence type="ECO:0000256" key="6">
    <source>
        <dbReference type="ARBA" id="ARBA00022741"/>
    </source>
</evidence>
<accession>A0A1J5DYK5</accession>
<dbReference type="GO" id="GO:0004813">
    <property type="term" value="F:alanine-tRNA ligase activity"/>
    <property type="evidence" value="ECO:0007669"/>
    <property type="project" value="UniProtKB-UniRule"/>
</dbReference>
<keyword evidence="12" id="KW-0963">Cytoplasm</keyword>
<keyword evidence="13" id="KW-0175">Coiled coil</keyword>
<feature type="binding site" evidence="12">
    <location>
        <position position="665"/>
    </location>
    <ligand>
        <name>Zn(2+)</name>
        <dbReference type="ChEBI" id="CHEBI:29105"/>
    </ligand>
</feature>
<dbReference type="Gene3D" id="2.40.30.130">
    <property type="match status" value="1"/>
</dbReference>
<dbReference type="FunFam" id="3.10.310.40:FF:000001">
    <property type="entry name" value="Alanine--tRNA ligase"/>
    <property type="match status" value="1"/>
</dbReference>
<dbReference type="InterPro" id="IPR012947">
    <property type="entry name" value="tRNA_SAD"/>
</dbReference>
<keyword evidence="6 12" id="KW-0547">Nucleotide-binding</keyword>
<protein>
    <recommendedName>
        <fullName evidence="12">Alanine--tRNA ligase</fullName>
        <ecNumber evidence="12">6.1.1.7</ecNumber>
    </recommendedName>
    <alternativeName>
        <fullName evidence="12">Alanyl-tRNA synthetase</fullName>
        <shortName evidence="12">AlaRS</shortName>
    </alternativeName>
</protein>
<dbReference type="NCBIfam" id="TIGR00344">
    <property type="entry name" value="alaS"/>
    <property type="match status" value="1"/>
</dbReference>
<dbReference type="InterPro" id="IPR023033">
    <property type="entry name" value="Ala_tRNA_ligase_euk/bac"/>
</dbReference>
<gene>
    <name evidence="12" type="primary">alaS</name>
    <name evidence="15" type="ORF">AUJ95_03730</name>
</gene>
<evidence type="ECO:0000313" key="16">
    <source>
        <dbReference type="Proteomes" id="UP000183085"/>
    </source>
</evidence>
<comment type="catalytic activity">
    <reaction evidence="12">
        <text>tRNA(Ala) + L-alanine + ATP = L-alanyl-tRNA(Ala) + AMP + diphosphate</text>
        <dbReference type="Rhea" id="RHEA:12540"/>
        <dbReference type="Rhea" id="RHEA-COMP:9657"/>
        <dbReference type="Rhea" id="RHEA-COMP:9923"/>
        <dbReference type="ChEBI" id="CHEBI:30616"/>
        <dbReference type="ChEBI" id="CHEBI:33019"/>
        <dbReference type="ChEBI" id="CHEBI:57972"/>
        <dbReference type="ChEBI" id="CHEBI:78442"/>
        <dbReference type="ChEBI" id="CHEBI:78497"/>
        <dbReference type="ChEBI" id="CHEBI:456215"/>
        <dbReference type="EC" id="6.1.1.7"/>
    </reaction>
</comment>
<feature type="binding site" evidence="12">
    <location>
        <position position="559"/>
    </location>
    <ligand>
        <name>Zn(2+)</name>
        <dbReference type="ChEBI" id="CHEBI:29105"/>
    </ligand>
</feature>
<dbReference type="Gene3D" id="3.30.54.20">
    <property type="match status" value="1"/>
</dbReference>
<dbReference type="Gene3D" id="3.30.980.10">
    <property type="entry name" value="Threonyl-trna Synthetase, Chain A, domain 2"/>
    <property type="match status" value="1"/>
</dbReference>
<dbReference type="GO" id="GO:0000049">
    <property type="term" value="F:tRNA binding"/>
    <property type="evidence" value="ECO:0007669"/>
    <property type="project" value="UniProtKB-KW"/>
</dbReference>
<dbReference type="EC" id="6.1.1.7" evidence="12"/>
<keyword evidence="5 12" id="KW-0479">Metal-binding</keyword>
<evidence type="ECO:0000256" key="5">
    <source>
        <dbReference type="ARBA" id="ARBA00022723"/>
    </source>
</evidence>
<dbReference type="EMBL" id="MNYI01000093">
    <property type="protein sequence ID" value="OIP41141.1"/>
    <property type="molecule type" value="Genomic_DNA"/>
</dbReference>
<dbReference type="Pfam" id="PF02272">
    <property type="entry name" value="DHHA1"/>
    <property type="match status" value="1"/>
</dbReference>
<evidence type="ECO:0000256" key="12">
    <source>
        <dbReference type="HAMAP-Rule" id="MF_00036"/>
    </source>
</evidence>
<evidence type="ECO:0000256" key="10">
    <source>
        <dbReference type="ARBA" id="ARBA00022917"/>
    </source>
</evidence>
<feature type="coiled-coil region" evidence="13">
    <location>
        <begin position="720"/>
        <end position="747"/>
    </location>
</feature>